<evidence type="ECO:0000256" key="1">
    <source>
        <dbReference type="SAM" id="MobiDB-lite"/>
    </source>
</evidence>
<accession>A0ABW1UP81</accession>
<feature type="transmembrane region" description="Helical" evidence="2">
    <location>
        <begin position="34"/>
        <end position="51"/>
    </location>
</feature>
<feature type="region of interest" description="Disordered" evidence="1">
    <location>
        <begin position="243"/>
        <end position="279"/>
    </location>
</feature>
<keyword evidence="2" id="KW-0812">Transmembrane</keyword>
<keyword evidence="4" id="KW-1185">Reference proteome</keyword>
<organism evidence="3 4">
    <name type="scientific">Lapidilactobacillus achengensis</name>
    <dbReference type="NCBI Taxonomy" id="2486000"/>
    <lineage>
        <taxon>Bacteria</taxon>
        <taxon>Bacillati</taxon>
        <taxon>Bacillota</taxon>
        <taxon>Bacilli</taxon>
        <taxon>Lactobacillales</taxon>
        <taxon>Lactobacillaceae</taxon>
        <taxon>Lapidilactobacillus</taxon>
    </lineage>
</organism>
<feature type="compositionally biased region" description="Basic and acidic residues" evidence="1">
    <location>
        <begin position="257"/>
        <end position="279"/>
    </location>
</feature>
<dbReference type="RefSeq" id="WP_125602106.1">
    <property type="nucleotide sequence ID" value="NZ_JBHSSM010000013.1"/>
</dbReference>
<proteinExistence type="predicted"/>
<sequence length="279" mass="31346">MKFKSVLSGLLTAWVVVFFGLTIISALYGAMDSTVFGISIIALAGLVLLIVTRRSMRRDQKATDGFNEPISRKMLAHYQQAGLSEAEINVFRETMSDAKKEIVELEQTMQAVPKLRAINLNHDTIGLTKAMFSALVNEPARLQEAADFLYKHLPTSLAIAKKYQEISKHEMKTSDTYAVLDRSVEMLASLSEQIKQDYLDYVHDDVSELESTLDGVDKEPAHPDFNITNDRSIAQMQDQLNQIQADYLEDQQPKTTDQSDHDPDQGTQDSKDGEDNNDR</sequence>
<comment type="caution">
    <text evidence="3">The sequence shown here is derived from an EMBL/GenBank/DDBJ whole genome shotgun (WGS) entry which is preliminary data.</text>
</comment>
<gene>
    <name evidence="3" type="ORF">ACFQHW_03590</name>
</gene>
<keyword evidence="2" id="KW-0472">Membrane</keyword>
<feature type="transmembrane region" description="Helical" evidence="2">
    <location>
        <begin position="7"/>
        <end position="28"/>
    </location>
</feature>
<dbReference type="EMBL" id="JBHSSM010000013">
    <property type="protein sequence ID" value="MFC6314647.1"/>
    <property type="molecule type" value="Genomic_DNA"/>
</dbReference>
<evidence type="ECO:0000313" key="3">
    <source>
        <dbReference type="EMBL" id="MFC6314647.1"/>
    </source>
</evidence>
<name>A0ABW1UP81_9LACO</name>
<dbReference type="InterPro" id="IPR018770">
    <property type="entry name" value="ChloroindolylP_hydrolase"/>
</dbReference>
<dbReference type="Proteomes" id="UP001596310">
    <property type="component" value="Unassembled WGS sequence"/>
</dbReference>
<protein>
    <submittedName>
        <fullName evidence="3">5-bromo-4-chloroindolyl phosphate hydrolysis family protein</fullName>
    </submittedName>
</protein>
<evidence type="ECO:0000313" key="4">
    <source>
        <dbReference type="Proteomes" id="UP001596310"/>
    </source>
</evidence>
<evidence type="ECO:0000256" key="2">
    <source>
        <dbReference type="SAM" id="Phobius"/>
    </source>
</evidence>
<keyword evidence="2" id="KW-1133">Transmembrane helix</keyword>
<reference evidence="4" key="1">
    <citation type="journal article" date="2019" name="Int. J. Syst. Evol. Microbiol.">
        <title>The Global Catalogue of Microorganisms (GCM) 10K type strain sequencing project: providing services to taxonomists for standard genome sequencing and annotation.</title>
        <authorList>
            <consortium name="The Broad Institute Genomics Platform"/>
            <consortium name="The Broad Institute Genome Sequencing Center for Infectious Disease"/>
            <person name="Wu L."/>
            <person name="Ma J."/>
        </authorList>
    </citation>
    <scope>NUCLEOTIDE SEQUENCE [LARGE SCALE GENOMIC DNA]</scope>
    <source>
        <strain evidence="4">CCM 8897</strain>
    </source>
</reference>
<dbReference type="Pfam" id="PF10112">
    <property type="entry name" value="Halogen_Hydrol"/>
    <property type="match status" value="1"/>
</dbReference>